<gene>
    <name evidence="2" type="ORF">HRR37_20175</name>
</gene>
<evidence type="ECO:0000313" key="2">
    <source>
        <dbReference type="EMBL" id="NYV44629.1"/>
    </source>
</evidence>
<comment type="caution">
    <text evidence="2">The sequence shown here is derived from an EMBL/GenBank/DDBJ whole genome shotgun (WGS) entry which is preliminary data.</text>
</comment>
<evidence type="ECO:0000256" key="1">
    <source>
        <dbReference type="SAM" id="Phobius"/>
    </source>
</evidence>
<evidence type="ECO:0000313" key="3">
    <source>
        <dbReference type="Proteomes" id="UP000548673"/>
    </source>
</evidence>
<dbReference type="RefSeq" id="WP_088251123.1">
    <property type="nucleotide sequence ID" value="NZ_CBDBYQ010000015.1"/>
</dbReference>
<organism evidence="2 3">
    <name type="scientific">Cronobacter sakazakii</name>
    <name type="common">Enterobacter sakazakii</name>
    <dbReference type="NCBI Taxonomy" id="28141"/>
    <lineage>
        <taxon>Bacteria</taxon>
        <taxon>Pseudomonadati</taxon>
        <taxon>Pseudomonadota</taxon>
        <taxon>Gammaproteobacteria</taxon>
        <taxon>Enterobacterales</taxon>
        <taxon>Enterobacteriaceae</taxon>
        <taxon>Cronobacter</taxon>
    </lineage>
</organism>
<sequence length="58" mass="6694">MLGWMLLYLLIGIVIGGLIMTDRISDYVKAGVMERRGRIYRIVDVTDTLKEIKDDHVK</sequence>
<reference evidence="2 3" key="1">
    <citation type="submission" date="2020-05" db="EMBL/GenBank/DDBJ databases">
        <title>The draft genome of Cronobacter sakazakii strain 145005.</title>
        <authorList>
            <person name="Yang J."/>
            <person name="Liu L."/>
            <person name="Feng Y."/>
            <person name="Zong Z."/>
        </authorList>
    </citation>
    <scope>NUCLEOTIDE SEQUENCE [LARGE SCALE GENOMIC DNA]</scope>
    <source>
        <strain evidence="2 3">145005</strain>
    </source>
</reference>
<feature type="transmembrane region" description="Helical" evidence="1">
    <location>
        <begin position="6"/>
        <end position="25"/>
    </location>
</feature>
<protein>
    <submittedName>
        <fullName evidence="2">Uncharacterized protein</fullName>
    </submittedName>
</protein>
<keyword evidence="1" id="KW-0472">Membrane</keyword>
<keyword evidence="1" id="KW-1133">Transmembrane helix</keyword>
<proteinExistence type="predicted"/>
<dbReference type="Proteomes" id="UP000548673">
    <property type="component" value="Unassembled WGS sequence"/>
</dbReference>
<accession>A0A853HFF2</accession>
<keyword evidence="1" id="KW-0812">Transmembrane</keyword>
<dbReference type="AlphaFoldDB" id="A0A853HFF2"/>
<dbReference type="EMBL" id="JABTXY010000028">
    <property type="protein sequence ID" value="NYV44629.1"/>
    <property type="molecule type" value="Genomic_DNA"/>
</dbReference>
<name>A0A853HFF2_CROSK</name>